<dbReference type="Gene3D" id="3.30.200.20">
    <property type="entry name" value="Phosphorylase Kinase, domain 1"/>
    <property type="match status" value="1"/>
</dbReference>
<dbReference type="Proteomes" id="UP000030745">
    <property type="component" value="Unassembled WGS sequence"/>
</dbReference>
<dbReference type="PROSITE" id="PS50011">
    <property type="entry name" value="PROTEIN_KINASE_DOM"/>
    <property type="match status" value="1"/>
</dbReference>
<evidence type="ECO:0000256" key="1">
    <source>
        <dbReference type="SAM" id="Phobius"/>
    </source>
</evidence>
<evidence type="ECO:0000259" key="2">
    <source>
        <dbReference type="PROSITE" id="PS50011"/>
    </source>
</evidence>
<dbReference type="OrthoDB" id="4062651at2759"/>
<dbReference type="KEGG" id="spar:SPRG_05981"/>
<keyword evidence="3" id="KW-0418">Kinase</keyword>
<organism evidence="3 4">
    <name type="scientific">Saprolegnia parasitica (strain CBS 223.65)</name>
    <dbReference type="NCBI Taxonomy" id="695850"/>
    <lineage>
        <taxon>Eukaryota</taxon>
        <taxon>Sar</taxon>
        <taxon>Stramenopiles</taxon>
        <taxon>Oomycota</taxon>
        <taxon>Saprolegniomycetes</taxon>
        <taxon>Saprolegniales</taxon>
        <taxon>Saprolegniaceae</taxon>
        <taxon>Saprolegnia</taxon>
    </lineage>
</organism>
<evidence type="ECO:0000313" key="4">
    <source>
        <dbReference type="Proteomes" id="UP000030745"/>
    </source>
</evidence>
<proteinExistence type="predicted"/>
<dbReference type="GO" id="GO:0004674">
    <property type="term" value="F:protein serine/threonine kinase activity"/>
    <property type="evidence" value="ECO:0007669"/>
    <property type="project" value="TreeGrafter"/>
</dbReference>
<dbReference type="GeneID" id="24128350"/>
<keyword evidence="1" id="KW-1133">Transmembrane helix</keyword>
<dbReference type="Pfam" id="PF00069">
    <property type="entry name" value="Pkinase"/>
    <property type="match status" value="1"/>
</dbReference>
<feature type="domain" description="Protein kinase" evidence="2">
    <location>
        <begin position="426"/>
        <end position="694"/>
    </location>
</feature>
<dbReference type="PROSITE" id="PS00108">
    <property type="entry name" value="PROTEIN_KINASE_ST"/>
    <property type="match status" value="1"/>
</dbReference>
<dbReference type="Gene3D" id="3.80.10.10">
    <property type="entry name" value="Ribonuclease Inhibitor"/>
    <property type="match status" value="1"/>
</dbReference>
<dbReference type="InterPro" id="IPR008271">
    <property type="entry name" value="Ser/Thr_kinase_AS"/>
</dbReference>
<evidence type="ECO:0000313" key="3">
    <source>
        <dbReference type="EMBL" id="KDO29443.1"/>
    </source>
</evidence>
<keyword evidence="3" id="KW-0808">Transferase</keyword>
<protein>
    <submittedName>
        <fullName evidence="3">TKL protein kinase</fullName>
    </submittedName>
</protein>
<dbReference type="GO" id="GO:0005524">
    <property type="term" value="F:ATP binding"/>
    <property type="evidence" value="ECO:0007669"/>
    <property type="project" value="InterPro"/>
</dbReference>
<dbReference type="SUPFAM" id="SSF52058">
    <property type="entry name" value="L domain-like"/>
    <property type="match status" value="1"/>
</dbReference>
<dbReference type="Gene3D" id="1.10.510.10">
    <property type="entry name" value="Transferase(Phosphotransferase) domain 1"/>
    <property type="match status" value="1"/>
</dbReference>
<gene>
    <name evidence="3" type="ORF">SPRG_05981</name>
</gene>
<dbReference type="InterPro" id="IPR000719">
    <property type="entry name" value="Prot_kinase_dom"/>
</dbReference>
<dbReference type="SMART" id="SM00220">
    <property type="entry name" value="S_TKc"/>
    <property type="match status" value="1"/>
</dbReference>
<sequence>MACALKTTVLVAGSQCPGACKNQPSGACVLFKTKDLCKALPSTQSGNCTTGDEFPLQGPTECTLTYTCPNLHSRTVDDKLFWHFSVADFTISTASNFAGAPIDELGSFGSDEFASVQSFQLTGNGYTSPKGLMRTITYPPGLFGTATHLTRLYGADSPTMYFVNMNLTGTLAPGVTGLLPNSLNLLSLVNAGLTSLPLDIKAMASLAVLNMTDNNLATLPVDYIQPVRTLLLAGNELTTLAEVPKNIQILDLSRNKLTSFPYAALSATGLTELKLQGNALTNVVLDDAQTAQLRKLTTFGADFTVTSCPPGTGVAPDRLKALTSAQFCFKGVESADANASMSSVAIVLIALGSVVLVALGVFCFFRHRRHAGAKSKNGRRTSLGTDGTGGTSNHYVSADSHYRDTTSLGLLSDPELLAVRIDFQEVQEIQLISRGGFGEVWSGIYLGRPVAIKRLLPEKRTWDDAMNFAMEIKMMTRLNHPKIVEFIGAAWSNALSIQAICEYMNCGDLKSLLDRSSTKNDSNGTVLTWANIKLHLAIDVADALVYLHSLNPKFIHRDLKSRNILIDAENGAKLSDFGISRNRNLEETMTAGVGTCRWMAPEVIQGAHYDEAVDIYSFGCVLSEMDTCNVPYFDATHTNGSKLQDHAIMAGVVQGTLKPSFTKDCPKEIVAIAVACLETDPKKRPTSTQLSYLLRKYRKESERLNDTNST</sequence>
<dbReference type="STRING" id="695850.A0A067CG06"/>
<keyword evidence="1" id="KW-0472">Membrane</keyword>
<keyword evidence="4" id="KW-1185">Reference proteome</keyword>
<dbReference type="InterPro" id="IPR032675">
    <property type="entry name" value="LRR_dom_sf"/>
</dbReference>
<dbReference type="InterPro" id="IPR051681">
    <property type="entry name" value="Ser/Thr_Kinases-Pseudokinases"/>
</dbReference>
<dbReference type="RefSeq" id="XP_012199942.1">
    <property type="nucleotide sequence ID" value="XM_012344552.1"/>
</dbReference>
<accession>A0A067CG06</accession>
<dbReference type="PANTHER" id="PTHR44329">
    <property type="entry name" value="SERINE/THREONINE-PROTEIN KINASE TNNI3K-RELATED"/>
    <property type="match status" value="1"/>
</dbReference>
<name>A0A067CG06_SAPPC</name>
<dbReference type="EMBL" id="KK583206">
    <property type="protein sequence ID" value="KDO29443.1"/>
    <property type="molecule type" value="Genomic_DNA"/>
</dbReference>
<reference evidence="3 4" key="1">
    <citation type="journal article" date="2013" name="PLoS Genet.">
        <title>Distinctive expansion of potential virulence genes in the genome of the oomycete fish pathogen Saprolegnia parasitica.</title>
        <authorList>
            <person name="Jiang R.H."/>
            <person name="de Bruijn I."/>
            <person name="Haas B.J."/>
            <person name="Belmonte R."/>
            <person name="Lobach L."/>
            <person name="Christie J."/>
            <person name="van den Ackerveken G."/>
            <person name="Bottin A."/>
            <person name="Bulone V."/>
            <person name="Diaz-Moreno S.M."/>
            <person name="Dumas B."/>
            <person name="Fan L."/>
            <person name="Gaulin E."/>
            <person name="Govers F."/>
            <person name="Grenville-Briggs L.J."/>
            <person name="Horner N.R."/>
            <person name="Levin J.Z."/>
            <person name="Mammella M."/>
            <person name="Meijer H.J."/>
            <person name="Morris P."/>
            <person name="Nusbaum C."/>
            <person name="Oome S."/>
            <person name="Phillips A.J."/>
            <person name="van Rooyen D."/>
            <person name="Rzeszutek E."/>
            <person name="Saraiva M."/>
            <person name="Secombes C.J."/>
            <person name="Seidl M.F."/>
            <person name="Snel B."/>
            <person name="Stassen J.H."/>
            <person name="Sykes S."/>
            <person name="Tripathy S."/>
            <person name="van den Berg H."/>
            <person name="Vega-Arreguin J.C."/>
            <person name="Wawra S."/>
            <person name="Young S.K."/>
            <person name="Zeng Q."/>
            <person name="Dieguez-Uribeondo J."/>
            <person name="Russ C."/>
            <person name="Tyler B.M."/>
            <person name="van West P."/>
        </authorList>
    </citation>
    <scope>NUCLEOTIDE SEQUENCE [LARGE SCALE GENOMIC DNA]</scope>
    <source>
        <strain evidence="3 4">CBS 223.65</strain>
    </source>
</reference>
<dbReference type="VEuPathDB" id="FungiDB:SPRG_05981"/>
<keyword evidence="1" id="KW-0812">Transmembrane</keyword>
<feature type="transmembrane region" description="Helical" evidence="1">
    <location>
        <begin position="344"/>
        <end position="365"/>
    </location>
</feature>
<dbReference type="PANTHER" id="PTHR44329:SF214">
    <property type="entry name" value="PROTEIN KINASE DOMAIN-CONTAINING PROTEIN"/>
    <property type="match status" value="1"/>
</dbReference>
<dbReference type="SUPFAM" id="SSF56112">
    <property type="entry name" value="Protein kinase-like (PK-like)"/>
    <property type="match status" value="1"/>
</dbReference>
<dbReference type="CDD" id="cd13999">
    <property type="entry name" value="STKc_MAP3K-like"/>
    <property type="match status" value="1"/>
</dbReference>
<dbReference type="InterPro" id="IPR011009">
    <property type="entry name" value="Kinase-like_dom_sf"/>
</dbReference>
<dbReference type="AlphaFoldDB" id="A0A067CG06"/>